<organism evidence="3 4">
    <name type="scientific">Ligilactobacillus aviarius</name>
    <dbReference type="NCBI Taxonomy" id="1606"/>
    <lineage>
        <taxon>Bacteria</taxon>
        <taxon>Bacillati</taxon>
        <taxon>Bacillota</taxon>
        <taxon>Bacilli</taxon>
        <taxon>Lactobacillales</taxon>
        <taxon>Lactobacillaceae</taxon>
        <taxon>Ligilactobacillus</taxon>
    </lineage>
</organism>
<name>A0A179C0A2_9LACO</name>
<feature type="transmembrane region" description="Helical" evidence="1">
    <location>
        <begin position="236"/>
        <end position="254"/>
    </location>
</feature>
<evidence type="ECO:0000259" key="2">
    <source>
        <dbReference type="Pfam" id="PF01757"/>
    </source>
</evidence>
<reference evidence="4" key="1">
    <citation type="submission" date="2016-03" db="EMBL/GenBank/DDBJ databases">
        <authorList>
            <person name="Johnson T.J."/>
            <person name="Youmans B."/>
            <person name="Case K."/>
            <person name="Noll S."/>
        </authorList>
    </citation>
    <scope>NUCLEOTIDE SEQUENCE [LARGE SCALE GENOMIC DNA]</scope>
    <source>
        <strain evidence="4">UMNLAv8</strain>
    </source>
</reference>
<keyword evidence="1" id="KW-0812">Transmembrane</keyword>
<dbReference type="InterPro" id="IPR002656">
    <property type="entry name" value="Acyl_transf_3_dom"/>
</dbReference>
<evidence type="ECO:0000313" key="4">
    <source>
        <dbReference type="Proteomes" id="UP000078520"/>
    </source>
</evidence>
<dbReference type="OrthoDB" id="6623990at2"/>
<dbReference type="Pfam" id="PF01757">
    <property type="entry name" value="Acyl_transf_3"/>
    <property type="match status" value="1"/>
</dbReference>
<gene>
    <name evidence="3" type="ORF">A3O14_05860</name>
</gene>
<keyword evidence="1" id="KW-0472">Membrane</keyword>
<sequence length="323" mass="37510">MVGRKRDATIDFFRVIASILVILIHTAVREHTPVLYFISVTIGRYAVPFFMIVSGYFYFLKPGKERLKKILSNVLWLWFIWNIIYIPNGIYTLLHAGSIKEVIFELVWSIIGESVCFGAAWYLMAFAVGLFIVDWFRRVGKMWMCDILAVIVLLIDCASTNYQHIFPYLSVFSKLYWGTSIITGILWLTVAYYITKYRNKAPQIGKWWAVLIAILLTVGERLIVQHFGVNNDPIRTDMYLTLPISVFLIFMFILNHSHFESAEKVVTMRDMATLMFFVQFGILDALKLTIGGWYFVIVLILDVLISTIILKLSKRMTFLKKIY</sequence>
<dbReference type="GO" id="GO:0016747">
    <property type="term" value="F:acyltransferase activity, transferring groups other than amino-acyl groups"/>
    <property type="evidence" value="ECO:0007669"/>
    <property type="project" value="InterPro"/>
</dbReference>
<feature type="transmembrane region" description="Helical" evidence="1">
    <location>
        <begin position="106"/>
        <end position="133"/>
    </location>
</feature>
<dbReference type="AlphaFoldDB" id="A0A179C0A2"/>
<dbReference type="RefSeq" id="WP_064208265.1">
    <property type="nucleotide sequence ID" value="NZ_CANCVY010000004.1"/>
</dbReference>
<evidence type="ECO:0000313" key="3">
    <source>
        <dbReference type="EMBL" id="OAQ07635.1"/>
    </source>
</evidence>
<feature type="transmembrane region" description="Helical" evidence="1">
    <location>
        <begin position="266"/>
        <end position="286"/>
    </location>
</feature>
<feature type="transmembrane region" description="Helical" evidence="1">
    <location>
        <begin position="207"/>
        <end position="224"/>
    </location>
</feature>
<proteinExistence type="predicted"/>
<feature type="transmembrane region" description="Helical" evidence="1">
    <location>
        <begin position="12"/>
        <end position="28"/>
    </location>
</feature>
<feature type="transmembrane region" description="Helical" evidence="1">
    <location>
        <begin position="292"/>
        <end position="312"/>
    </location>
</feature>
<feature type="transmembrane region" description="Helical" evidence="1">
    <location>
        <begin position="175"/>
        <end position="195"/>
    </location>
</feature>
<dbReference type="EMBL" id="LVKI01000027">
    <property type="protein sequence ID" value="OAQ07635.1"/>
    <property type="molecule type" value="Genomic_DNA"/>
</dbReference>
<dbReference type="Proteomes" id="UP000078520">
    <property type="component" value="Unassembled WGS sequence"/>
</dbReference>
<feature type="transmembrane region" description="Helical" evidence="1">
    <location>
        <begin position="145"/>
        <end position="163"/>
    </location>
</feature>
<accession>A0A179C0A2</accession>
<evidence type="ECO:0000256" key="1">
    <source>
        <dbReference type="SAM" id="Phobius"/>
    </source>
</evidence>
<feature type="domain" description="Acyltransferase 3" evidence="2">
    <location>
        <begin position="9"/>
        <end position="309"/>
    </location>
</feature>
<protein>
    <recommendedName>
        <fullName evidence="2">Acyltransferase 3 domain-containing protein</fullName>
    </recommendedName>
</protein>
<feature type="transmembrane region" description="Helical" evidence="1">
    <location>
        <begin position="71"/>
        <end position="94"/>
    </location>
</feature>
<feature type="transmembrane region" description="Helical" evidence="1">
    <location>
        <begin position="34"/>
        <end position="59"/>
    </location>
</feature>
<comment type="caution">
    <text evidence="3">The sequence shown here is derived from an EMBL/GenBank/DDBJ whole genome shotgun (WGS) entry which is preliminary data.</text>
</comment>
<keyword evidence="1" id="KW-1133">Transmembrane helix</keyword>